<gene>
    <name evidence="2" type="ORF">NO1_1130</name>
</gene>
<feature type="chain" id="PRO_5017323734" description="Bacterial Ig-like domain-containing protein" evidence="1">
    <location>
        <begin position="30"/>
        <end position="241"/>
    </location>
</feature>
<dbReference type="Proteomes" id="UP000269352">
    <property type="component" value="Unassembled WGS sequence"/>
</dbReference>
<protein>
    <recommendedName>
        <fullName evidence="4">Bacterial Ig-like domain-containing protein</fullName>
    </recommendedName>
</protein>
<organism evidence="2 3">
    <name type="scientific">Termititenax aidoneus</name>
    <dbReference type="NCBI Taxonomy" id="2218524"/>
    <lineage>
        <taxon>Bacteria</taxon>
        <taxon>Bacillati</taxon>
        <taxon>Candidatus Margulisiibacteriota</taxon>
        <taxon>Candidatus Termititenacia</taxon>
        <taxon>Candidatus Termititenacales</taxon>
        <taxon>Candidatus Termititenacaceae</taxon>
        <taxon>Candidatus Termititenax</taxon>
    </lineage>
</organism>
<reference evidence="2 3" key="1">
    <citation type="journal article" date="2019" name="ISME J.">
        <title>Genome analyses of uncultured TG2/ZB3 bacteria in 'Margulisbacteria' specifically attached to ectosymbiotic spirochetes of protists in the termite gut.</title>
        <authorList>
            <person name="Utami Y.D."/>
            <person name="Kuwahara H."/>
            <person name="Igai K."/>
            <person name="Murakami T."/>
            <person name="Sugaya K."/>
            <person name="Morikawa T."/>
            <person name="Nagura Y."/>
            <person name="Yuki M."/>
            <person name="Deevong P."/>
            <person name="Inoue T."/>
            <person name="Kihara K."/>
            <person name="Lo N."/>
            <person name="Yamada A."/>
            <person name="Ohkuma M."/>
            <person name="Hongoh Y."/>
        </authorList>
    </citation>
    <scope>NUCLEOTIDE SEQUENCE [LARGE SCALE GENOMIC DNA]</scope>
    <source>
        <strain evidence="2">NkOx7-01</strain>
    </source>
</reference>
<evidence type="ECO:0000256" key="1">
    <source>
        <dbReference type="SAM" id="SignalP"/>
    </source>
</evidence>
<feature type="signal peptide" evidence="1">
    <location>
        <begin position="1"/>
        <end position="29"/>
    </location>
</feature>
<evidence type="ECO:0000313" key="2">
    <source>
        <dbReference type="EMBL" id="GBR73853.1"/>
    </source>
</evidence>
<evidence type="ECO:0008006" key="4">
    <source>
        <dbReference type="Google" id="ProtNLM"/>
    </source>
</evidence>
<dbReference type="EMBL" id="BGZN01000022">
    <property type="protein sequence ID" value="GBR73853.1"/>
    <property type="molecule type" value="Genomic_DNA"/>
</dbReference>
<dbReference type="AlphaFoldDB" id="A0A388TC15"/>
<keyword evidence="1" id="KW-0732">Signal</keyword>
<proteinExistence type="predicted"/>
<keyword evidence="3" id="KW-1185">Reference proteome</keyword>
<comment type="caution">
    <text evidence="2">The sequence shown here is derived from an EMBL/GenBank/DDBJ whole genome shotgun (WGS) entry which is preliminary data.</text>
</comment>
<sequence>MKAVKLLKIMTVALVLTAFLSAESITYVAKDKISVQGKANRNVRIEVFVNNRRVVEAQANERGEWVAYNIPLLPNARNDVYAVAIGADGVRSNTSTKLTVFSDTTVPHFYSVNLTPSTIKPGESTRITARTGENISSIKAVMPDNSTVELLQNLTGAAKDDWTAEWQSPRLISGGVYKIPLTAVNRAGTVGQNNQTELYVDAKLALIVTAPEEGALVYDNNLTVTGRAHRATICIFWTATI</sequence>
<name>A0A388TC15_TERA1</name>
<accession>A0A388TC15</accession>
<evidence type="ECO:0000313" key="3">
    <source>
        <dbReference type="Proteomes" id="UP000269352"/>
    </source>
</evidence>